<dbReference type="PRINTS" id="PR00037">
    <property type="entry name" value="HTHLACR"/>
</dbReference>
<organism evidence="5 6">
    <name type="scientific">Dorea longicatena</name>
    <dbReference type="NCBI Taxonomy" id="88431"/>
    <lineage>
        <taxon>Bacteria</taxon>
        <taxon>Bacillati</taxon>
        <taxon>Bacillota</taxon>
        <taxon>Clostridia</taxon>
        <taxon>Lachnospirales</taxon>
        <taxon>Lachnospiraceae</taxon>
        <taxon>Dorea</taxon>
    </lineage>
</organism>
<dbReference type="EMBL" id="CABHNM010000044">
    <property type="protein sequence ID" value="VUX12345.1"/>
    <property type="molecule type" value="Genomic_DNA"/>
</dbReference>
<keyword evidence="2" id="KW-0238">DNA-binding</keyword>
<proteinExistence type="predicted"/>
<dbReference type="Pfam" id="PF08220">
    <property type="entry name" value="HTH_DeoR"/>
    <property type="match status" value="1"/>
</dbReference>
<dbReference type="Proteomes" id="UP000398619">
    <property type="component" value="Unassembled WGS sequence"/>
</dbReference>
<evidence type="ECO:0000259" key="4">
    <source>
        <dbReference type="PROSITE" id="PS51000"/>
    </source>
</evidence>
<protein>
    <submittedName>
        <fullName evidence="5">Glucitol operon repressor</fullName>
    </submittedName>
</protein>
<dbReference type="InterPro" id="IPR037171">
    <property type="entry name" value="NagB/RpiA_transferase-like"/>
</dbReference>
<keyword evidence="3" id="KW-0804">Transcription</keyword>
<feature type="domain" description="HTH deoR-type" evidence="4">
    <location>
        <begin position="2"/>
        <end position="57"/>
    </location>
</feature>
<dbReference type="Gene3D" id="3.40.50.1360">
    <property type="match status" value="1"/>
</dbReference>
<dbReference type="SMART" id="SM01134">
    <property type="entry name" value="DeoRC"/>
    <property type="match status" value="1"/>
</dbReference>
<dbReference type="PROSITE" id="PS51000">
    <property type="entry name" value="HTH_DEOR_2"/>
    <property type="match status" value="1"/>
</dbReference>
<evidence type="ECO:0000313" key="6">
    <source>
        <dbReference type="Proteomes" id="UP000398619"/>
    </source>
</evidence>
<evidence type="ECO:0000256" key="1">
    <source>
        <dbReference type="ARBA" id="ARBA00023015"/>
    </source>
</evidence>
<dbReference type="InterPro" id="IPR036388">
    <property type="entry name" value="WH-like_DNA-bd_sf"/>
</dbReference>
<keyword evidence="1" id="KW-0805">Transcription regulation</keyword>
<dbReference type="GO" id="GO:0003677">
    <property type="term" value="F:DNA binding"/>
    <property type="evidence" value="ECO:0007669"/>
    <property type="project" value="UniProtKB-KW"/>
</dbReference>
<name>A0A564TYM2_9FIRM</name>
<accession>A0A564TYM2</accession>
<dbReference type="GO" id="GO:0003700">
    <property type="term" value="F:DNA-binding transcription factor activity"/>
    <property type="evidence" value="ECO:0007669"/>
    <property type="project" value="InterPro"/>
</dbReference>
<gene>
    <name evidence="5" type="primary">srlR_3</name>
    <name evidence="5" type="ORF">DLSSTS7063_01904</name>
</gene>
<dbReference type="InterPro" id="IPR050313">
    <property type="entry name" value="Carb_Metab_HTH_regulators"/>
</dbReference>
<dbReference type="AlphaFoldDB" id="A0A564TYM2"/>
<dbReference type="Gene3D" id="1.10.10.10">
    <property type="entry name" value="Winged helix-like DNA-binding domain superfamily/Winged helix DNA-binding domain"/>
    <property type="match status" value="1"/>
</dbReference>
<dbReference type="Pfam" id="PF00455">
    <property type="entry name" value="DeoRC"/>
    <property type="match status" value="1"/>
</dbReference>
<dbReference type="PANTHER" id="PTHR30363:SF44">
    <property type="entry name" value="AGA OPERON TRANSCRIPTIONAL REPRESSOR-RELATED"/>
    <property type="match status" value="1"/>
</dbReference>
<evidence type="ECO:0000256" key="2">
    <source>
        <dbReference type="ARBA" id="ARBA00023125"/>
    </source>
</evidence>
<evidence type="ECO:0000256" key="3">
    <source>
        <dbReference type="ARBA" id="ARBA00023163"/>
    </source>
</evidence>
<dbReference type="PANTHER" id="PTHR30363">
    <property type="entry name" value="HTH-TYPE TRANSCRIPTIONAL REGULATOR SRLR-RELATED"/>
    <property type="match status" value="1"/>
</dbReference>
<dbReference type="InterPro" id="IPR036390">
    <property type="entry name" value="WH_DNA-bd_sf"/>
</dbReference>
<dbReference type="InterPro" id="IPR001034">
    <property type="entry name" value="DeoR_HTH"/>
</dbReference>
<dbReference type="SUPFAM" id="SSF46785">
    <property type="entry name" value="Winged helix' DNA-binding domain"/>
    <property type="match status" value="1"/>
</dbReference>
<dbReference type="PROSITE" id="PS00894">
    <property type="entry name" value="HTH_DEOR_1"/>
    <property type="match status" value="1"/>
</dbReference>
<dbReference type="InterPro" id="IPR014036">
    <property type="entry name" value="DeoR-like_C"/>
</dbReference>
<dbReference type="InterPro" id="IPR018356">
    <property type="entry name" value="Tscrpt_reg_HTH_DeoR_CS"/>
</dbReference>
<dbReference type="SUPFAM" id="SSF100950">
    <property type="entry name" value="NagB/RpiA/CoA transferase-like"/>
    <property type="match status" value="1"/>
</dbReference>
<reference evidence="5 6" key="1">
    <citation type="submission" date="2019-07" db="EMBL/GenBank/DDBJ databases">
        <authorList>
            <person name="Hibberd C M."/>
            <person name="Gehrig L. J."/>
            <person name="Chang H.-W."/>
            <person name="Venkatesh S."/>
        </authorList>
    </citation>
    <scope>NUCLEOTIDE SEQUENCE [LARGE SCALE GENOMIC DNA]</scope>
    <source>
        <strain evidence="5">Dorea_longicatena_SSTS_Bg7063</strain>
    </source>
</reference>
<dbReference type="RefSeq" id="WP_028087326.1">
    <property type="nucleotide sequence ID" value="NZ_CABHNM010000044.1"/>
</dbReference>
<sequence length="252" mass="28422">MKNERKDEIIRMISENRMVKAQDIAKTFQVSMETVRRDLAELEQSNVIRRVHGGAVLNLAYSMEPDFSYREINNFEEKILIGKQAVSFVENGETIIIDIGTTALEFARFLKGKKKVTVLTGSIKIAAELMDDPDIRVIVLGGFVRAGEGTISGYWAEDMIDKFQVDKVFMGVGALNARHGIMDYNIEESNLRRHYVEHAKEVIALADYSKFGISALNEACPVERITHLITDEKADKRIIKELKDLGVNVTIV</sequence>
<dbReference type="SMART" id="SM00420">
    <property type="entry name" value="HTH_DEOR"/>
    <property type="match status" value="1"/>
</dbReference>
<evidence type="ECO:0000313" key="5">
    <source>
        <dbReference type="EMBL" id="VUX12345.1"/>
    </source>
</evidence>